<organism evidence="1 2">
    <name type="scientific">Geotrichum galactomycetum</name>
    <dbReference type="NCBI Taxonomy" id="27317"/>
    <lineage>
        <taxon>Eukaryota</taxon>
        <taxon>Fungi</taxon>
        <taxon>Dikarya</taxon>
        <taxon>Ascomycota</taxon>
        <taxon>Saccharomycotina</taxon>
        <taxon>Dipodascomycetes</taxon>
        <taxon>Dipodascales</taxon>
        <taxon>Dipodascaceae</taxon>
        <taxon>Geotrichum</taxon>
    </lineage>
</organism>
<sequence>MPQKPYPDDIEKHFEPSMMNVDAAVLQYGLDVPKLGDDSRVGKPLSDGFPPTPTSDHFVPETSIANDEAVEAVNNEFTKSDQGTSSGIDEKANEPMSNVFVKSASSVHPNNLLNYQGKEQNQDKKIIDTPTLWVNGGLNNITLGAYERTEEISTPKTLMCSVLPSDTEEILKSPISTGIKFSNPADENAGDLGEIPFESSLEDENSSNMINKSRNSRMFTMNVREKPHMPSKPSWYGASYSHPDTTTSGMSSNMTESLLDTSLFATKSACGMPVSSIYLYVDREAEAPIPKVDTTDLIDEQLDVTATKLSKESEEEIIEKKHIGSMEKSKLSSIDWKSKYTQQVEHNFAGCFEEIDEFVQEFDARTKDIVDNATAIAAAAAVISANTTPAFSEDGNNTSSSFKSGTSAGFRFNPAVTSSSANPSITSEKKFSGVSDLKRSFTKDARKMKSQTSKDVGSSKSLQPVSEIFPVKSKATKRSKSATSYDEAIEELSQEISTLKSAKSNQISSHSNKSSLEASSNSFLGNADTGSHATTISKKTSPSTHSTDKAVDTMKSENGSGKKLRGVLHAVTFKVRSKFGSDKK</sequence>
<protein>
    <submittedName>
        <fullName evidence="1">Uncharacterized protein</fullName>
    </submittedName>
</protein>
<comment type="caution">
    <text evidence="1">The sequence shown here is derived from an EMBL/GenBank/DDBJ whole genome shotgun (WGS) entry which is preliminary data.</text>
</comment>
<reference evidence="1 2" key="1">
    <citation type="journal article" date="2020" name="Front. Microbiol.">
        <title>Phenotypic and Genetic Characterization of the Cheese Ripening Yeast Geotrichum candidum.</title>
        <authorList>
            <person name="Perkins V."/>
            <person name="Vignola S."/>
            <person name="Lessard M.H."/>
            <person name="Plante P.L."/>
            <person name="Corbeil J."/>
            <person name="Dugat-Bony E."/>
            <person name="Frenette M."/>
            <person name="Labrie S."/>
        </authorList>
    </citation>
    <scope>NUCLEOTIDE SEQUENCE [LARGE SCALE GENOMIC DNA]</scope>
    <source>
        <strain evidence="1 2">LMA-1147</strain>
    </source>
</reference>
<dbReference type="Proteomes" id="UP000744676">
    <property type="component" value="Unassembled WGS sequence"/>
</dbReference>
<evidence type="ECO:0000313" key="2">
    <source>
        <dbReference type="Proteomes" id="UP000744676"/>
    </source>
</evidence>
<dbReference type="EMBL" id="QVQA01000071">
    <property type="protein sequence ID" value="KAF5097200.1"/>
    <property type="molecule type" value="Genomic_DNA"/>
</dbReference>
<accession>A0ACB6V483</accession>
<keyword evidence="2" id="KW-1185">Reference proteome</keyword>
<gene>
    <name evidence="1" type="ORF">D0Z00_002477</name>
</gene>
<proteinExistence type="predicted"/>
<name>A0ACB6V483_9ASCO</name>
<evidence type="ECO:0000313" key="1">
    <source>
        <dbReference type="EMBL" id="KAF5097200.1"/>
    </source>
</evidence>